<evidence type="ECO:0000313" key="9">
    <source>
        <dbReference type="Proteomes" id="UP001442841"/>
    </source>
</evidence>
<dbReference type="InterPro" id="IPR010329">
    <property type="entry name" value="3hydroanth_dOase"/>
</dbReference>
<evidence type="ECO:0000256" key="3">
    <source>
        <dbReference type="ARBA" id="ARBA00022642"/>
    </source>
</evidence>
<dbReference type="RefSeq" id="WP_425308337.1">
    <property type="nucleotide sequence ID" value="NZ_CP154795.1"/>
</dbReference>
<protein>
    <recommendedName>
        <fullName evidence="10">3-hydroxyanthranilate 3,4-dioxygenase</fullName>
    </recommendedName>
</protein>
<evidence type="ECO:0000256" key="5">
    <source>
        <dbReference type="ARBA" id="ARBA00022964"/>
    </source>
</evidence>
<gene>
    <name evidence="8" type="ORF">AADG42_06125</name>
</gene>
<organism evidence="8 9">
    <name type="scientific">Ammonicoccus fulvus</name>
    <dbReference type="NCBI Taxonomy" id="3138240"/>
    <lineage>
        <taxon>Bacteria</taxon>
        <taxon>Bacillati</taxon>
        <taxon>Actinomycetota</taxon>
        <taxon>Actinomycetes</taxon>
        <taxon>Propionibacteriales</taxon>
        <taxon>Propionibacteriaceae</taxon>
        <taxon>Ammonicoccus</taxon>
    </lineage>
</organism>
<keyword evidence="4" id="KW-0479">Metal-binding</keyword>
<reference evidence="8 9" key="1">
    <citation type="submission" date="2024-04" db="EMBL/GenBank/DDBJ databases">
        <title>Isolation of an actinomycete strain from pig manure.</title>
        <authorList>
            <person name="Gong T."/>
            <person name="Yu Z."/>
            <person name="An M."/>
            <person name="Wei C."/>
            <person name="Yang W."/>
            <person name="Liu L."/>
        </authorList>
    </citation>
    <scope>NUCLEOTIDE SEQUENCE [LARGE SCALE GENOMIC DNA]</scope>
    <source>
        <strain evidence="8 9">ZF39</strain>
    </source>
</reference>
<keyword evidence="6" id="KW-0560">Oxidoreductase</keyword>
<evidence type="ECO:0000256" key="2">
    <source>
        <dbReference type="ARBA" id="ARBA00002752"/>
    </source>
</evidence>
<proteinExistence type="predicted"/>
<keyword evidence="7" id="KW-0408">Iron</keyword>
<keyword evidence="5" id="KW-0223">Dioxygenase</keyword>
<dbReference type="SUPFAM" id="SSF51182">
    <property type="entry name" value="RmlC-like cupins"/>
    <property type="match status" value="1"/>
</dbReference>
<keyword evidence="3" id="KW-0662">Pyridine nucleotide biosynthesis</keyword>
<evidence type="ECO:0008006" key="10">
    <source>
        <dbReference type="Google" id="ProtNLM"/>
    </source>
</evidence>
<evidence type="ECO:0000256" key="7">
    <source>
        <dbReference type="ARBA" id="ARBA00023004"/>
    </source>
</evidence>
<dbReference type="InterPro" id="IPR011051">
    <property type="entry name" value="RmlC_Cupin_sf"/>
</dbReference>
<evidence type="ECO:0000256" key="1">
    <source>
        <dbReference type="ARBA" id="ARBA00001954"/>
    </source>
</evidence>
<evidence type="ECO:0000256" key="6">
    <source>
        <dbReference type="ARBA" id="ARBA00023002"/>
    </source>
</evidence>
<comment type="cofactor">
    <cofactor evidence="1">
        <name>Fe(2+)</name>
        <dbReference type="ChEBI" id="CHEBI:29033"/>
    </cofactor>
</comment>
<dbReference type="Proteomes" id="UP001442841">
    <property type="component" value="Chromosome"/>
</dbReference>
<dbReference type="CDD" id="cd06123">
    <property type="entry name" value="cupin_HAO"/>
    <property type="match status" value="1"/>
</dbReference>
<dbReference type="Pfam" id="PF06052">
    <property type="entry name" value="3-HAO"/>
    <property type="match status" value="1"/>
</dbReference>
<evidence type="ECO:0000256" key="4">
    <source>
        <dbReference type="ARBA" id="ARBA00022723"/>
    </source>
</evidence>
<dbReference type="PANTHER" id="PTHR15497">
    <property type="entry name" value="3-HYDROXYANTHRANILATE 3,4-DIOXYGENASE"/>
    <property type="match status" value="1"/>
</dbReference>
<dbReference type="Gene3D" id="2.60.120.10">
    <property type="entry name" value="Jelly Rolls"/>
    <property type="match status" value="1"/>
</dbReference>
<comment type="function">
    <text evidence="2">Catalyzes the oxidative ring opening of 3-hydroxyanthranilate to 2-amino-3-carboxymuconate semialdehyde, which spontaneously cyclizes to quinolinate.</text>
</comment>
<dbReference type="EMBL" id="CP154795">
    <property type="protein sequence ID" value="XAN06897.1"/>
    <property type="molecule type" value="Genomic_DNA"/>
</dbReference>
<evidence type="ECO:0000313" key="8">
    <source>
        <dbReference type="EMBL" id="XAN06897.1"/>
    </source>
</evidence>
<name>A0ABZ3FNA3_9ACTN</name>
<accession>A0ABZ3FNA3</accession>
<sequence length="185" mass="21326">MVEEIMEREILPLDLPILDLDAVADELIETGRQVKVLWQYPGSLAFVAKGRDYRSEFHINASDEVTYMIRGTMRLHHRTPEGVESVAVIPAGSINWMPPNTEHSPRFPSDAFALIIERGRLEGEIDRFRWYCPECGEFIHEEEFVVDDYTKDPVSKAYARFFDSVEARTCDHCGHIMPRPDQQIS</sequence>
<dbReference type="PANTHER" id="PTHR15497:SF1">
    <property type="entry name" value="3-HYDROXYANTHRANILATE 3,4-DIOXYGENASE"/>
    <property type="match status" value="1"/>
</dbReference>
<keyword evidence="9" id="KW-1185">Reference proteome</keyword>
<dbReference type="InterPro" id="IPR014710">
    <property type="entry name" value="RmlC-like_jellyroll"/>
</dbReference>